<feature type="domain" description="CBS" evidence="8">
    <location>
        <begin position="267"/>
        <end position="320"/>
    </location>
</feature>
<dbReference type="SMART" id="SM00116">
    <property type="entry name" value="CBS"/>
    <property type="match status" value="2"/>
</dbReference>
<sequence length="320" mass="33229">MQQLALDEARAAIRLEIEGLEALAAGLDGAFVALVELIQRAPGRVILSGVGKSAHIARKVAATLASTGTPAQFVHGGDASHGDLGMITTADVVVMFSKSGDTAELSDLANYCVRFDIPLALLTARPDSRLGRAANIVVTLPEAREACEITAAPTTSTTMMAALGDALAVVLLRRRGFQASDFHVFHPGGTLGSALLTVGEVMHRDDKLPLVGAEASVAAAILEMTSKGFGCTGVVDEAGELLGIITDGDLRRHMADGLLQQTAAAVMTVGPRTIGADALLSEALRQMTALTPRITAIFAMDGQRPVGIVHVHDCLRVGLV</sequence>
<evidence type="ECO:0000259" key="9">
    <source>
        <dbReference type="PROSITE" id="PS51464"/>
    </source>
</evidence>
<dbReference type="GO" id="GO:0019146">
    <property type="term" value="F:arabinose-5-phosphate isomerase activity"/>
    <property type="evidence" value="ECO:0007669"/>
    <property type="project" value="UniProtKB-ARBA"/>
</dbReference>
<evidence type="ECO:0000256" key="5">
    <source>
        <dbReference type="PIRSR" id="PIRSR004692-2"/>
    </source>
</evidence>
<dbReference type="InterPro" id="IPR046342">
    <property type="entry name" value="CBS_dom_sf"/>
</dbReference>
<dbReference type="GO" id="GO:0097367">
    <property type="term" value="F:carbohydrate derivative binding"/>
    <property type="evidence" value="ECO:0007669"/>
    <property type="project" value="InterPro"/>
</dbReference>
<feature type="site" description="Catalytically relevant" evidence="6">
    <location>
        <position position="145"/>
    </location>
</feature>
<keyword evidence="5" id="KW-0479">Metal-binding</keyword>
<dbReference type="Pfam" id="PF00571">
    <property type="entry name" value="CBS"/>
    <property type="match status" value="2"/>
</dbReference>
<dbReference type="GO" id="GO:0005975">
    <property type="term" value="P:carbohydrate metabolic process"/>
    <property type="evidence" value="ECO:0007669"/>
    <property type="project" value="InterPro"/>
</dbReference>
<dbReference type="InterPro" id="IPR035474">
    <property type="entry name" value="SIS_Kpsf"/>
</dbReference>
<organism evidence="10 11">
    <name type="scientific">Devosia insulae DS-56</name>
    <dbReference type="NCBI Taxonomy" id="1116389"/>
    <lineage>
        <taxon>Bacteria</taxon>
        <taxon>Pseudomonadati</taxon>
        <taxon>Pseudomonadota</taxon>
        <taxon>Alphaproteobacteria</taxon>
        <taxon>Hyphomicrobiales</taxon>
        <taxon>Devosiaceae</taxon>
        <taxon>Devosia</taxon>
    </lineage>
</organism>
<evidence type="ECO:0000256" key="3">
    <source>
        <dbReference type="ARBA" id="ARBA00023122"/>
    </source>
</evidence>
<dbReference type="NCBIfam" id="TIGR00393">
    <property type="entry name" value="kpsF"/>
    <property type="match status" value="1"/>
</dbReference>
<dbReference type="CDD" id="cd05014">
    <property type="entry name" value="SIS_Kpsf"/>
    <property type="match status" value="1"/>
</dbReference>
<feature type="binding site" evidence="5">
    <location>
        <position position="75"/>
    </location>
    <ligand>
        <name>Zn(2+)</name>
        <dbReference type="ChEBI" id="CHEBI:29105"/>
    </ligand>
</feature>
<keyword evidence="3 7" id="KW-0129">CBS domain</keyword>
<dbReference type="InterPro" id="IPR046348">
    <property type="entry name" value="SIS_dom_sf"/>
</dbReference>
<evidence type="ECO:0000256" key="6">
    <source>
        <dbReference type="PIRSR" id="PIRSR004692-3"/>
    </source>
</evidence>
<dbReference type="AlphaFoldDB" id="A0A1E5XI37"/>
<comment type="caution">
    <text evidence="10">The sequence shown here is derived from an EMBL/GenBank/DDBJ whole genome shotgun (WGS) entry which is preliminary data.</text>
</comment>
<feature type="site" description="Catalytically relevant" evidence="6">
    <location>
        <position position="186"/>
    </location>
</feature>
<reference evidence="10 11" key="1">
    <citation type="journal article" date="2015" name="Genome Announc.">
        <title>Genome Assemblies of Three Soil-Associated Devosia species: D. insulae, D. limi, and D. soli.</title>
        <authorList>
            <person name="Hassan Y.I."/>
            <person name="Lepp D."/>
            <person name="Zhou T."/>
        </authorList>
    </citation>
    <scope>NUCLEOTIDE SEQUENCE [LARGE SCALE GENOMIC DNA]</scope>
    <source>
        <strain evidence="10 11">DS-56</strain>
    </source>
</reference>
<feature type="site" description="Catalytically relevant" evidence="6">
    <location>
        <position position="52"/>
    </location>
</feature>
<dbReference type="Gene3D" id="3.10.580.10">
    <property type="entry name" value="CBS-domain"/>
    <property type="match status" value="1"/>
</dbReference>
<dbReference type="GO" id="GO:0046872">
    <property type="term" value="F:metal ion binding"/>
    <property type="evidence" value="ECO:0007669"/>
    <property type="project" value="UniProtKB-KW"/>
</dbReference>
<dbReference type="PANTHER" id="PTHR42745">
    <property type="match status" value="1"/>
</dbReference>
<comment type="similarity">
    <text evidence="1 4">Belongs to the SIS family. GutQ/KpsF subfamily.</text>
</comment>
<keyword evidence="2" id="KW-0677">Repeat</keyword>
<dbReference type="CDD" id="cd04604">
    <property type="entry name" value="CBS_pair_SIS_assoc"/>
    <property type="match status" value="1"/>
</dbReference>
<name>A0A1E5XI37_9HYPH</name>
<dbReference type="SUPFAM" id="SSF53697">
    <property type="entry name" value="SIS domain"/>
    <property type="match status" value="1"/>
</dbReference>
<dbReference type="PROSITE" id="PS51464">
    <property type="entry name" value="SIS"/>
    <property type="match status" value="1"/>
</dbReference>
<dbReference type="Proteomes" id="UP000095463">
    <property type="component" value="Unassembled WGS sequence"/>
</dbReference>
<evidence type="ECO:0000256" key="1">
    <source>
        <dbReference type="ARBA" id="ARBA00008165"/>
    </source>
</evidence>
<dbReference type="GO" id="GO:1901135">
    <property type="term" value="P:carbohydrate derivative metabolic process"/>
    <property type="evidence" value="ECO:0007669"/>
    <property type="project" value="InterPro"/>
</dbReference>
<accession>A0A1E5XI37</accession>
<feature type="domain" description="SIS" evidence="9">
    <location>
        <begin position="34"/>
        <end position="177"/>
    </location>
</feature>
<dbReference type="InterPro" id="IPR050986">
    <property type="entry name" value="GutQ/KpsF_isomerases"/>
</dbReference>
<dbReference type="InterPro" id="IPR001347">
    <property type="entry name" value="SIS_dom"/>
</dbReference>
<dbReference type="PIRSF" id="PIRSF004692">
    <property type="entry name" value="KdsD_KpsF"/>
    <property type="match status" value="1"/>
</dbReference>
<keyword evidence="5" id="KW-0862">Zinc</keyword>
<protein>
    <submittedName>
        <fullName evidence="10">D-arabinose 5-phosphate</fullName>
    </submittedName>
</protein>
<dbReference type="InterPro" id="IPR004800">
    <property type="entry name" value="KdsD/KpsF-type"/>
</dbReference>
<dbReference type="Gene3D" id="3.40.50.10490">
    <property type="entry name" value="Glucose-6-phosphate isomerase like protein, domain 1"/>
    <property type="match status" value="1"/>
</dbReference>
<evidence type="ECO:0000313" key="10">
    <source>
        <dbReference type="EMBL" id="OEO28253.1"/>
    </source>
</evidence>
<evidence type="ECO:0000259" key="8">
    <source>
        <dbReference type="PROSITE" id="PS51371"/>
    </source>
</evidence>
<evidence type="ECO:0000256" key="2">
    <source>
        <dbReference type="ARBA" id="ARBA00022737"/>
    </source>
</evidence>
<keyword evidence="11" id="KW-1185">Reference proteome</keyword>
<feature type="domain" description="CBS" evidence="8">
    <location>
        <begin position="202"/>
        <end position="262"/>
    </location>
</feature>
<gene>
    <name evidence="10" type="ORF">VW23_005640</name>
</gene>
<dbReference type="PANTHER" id="PTHR42745:SF1">
    <property type="entry name" value="ARABINOSE 5-PHOSPHATE ISOMERASE KDSD"/>
    <property type="match status" value="1"/>
</dbReference>
<proteinExistence type="inferred from homology"/>
<evidence type="ECO:0000256" key="7">
    <source>
        <dbReference type="PROSITE-ProRule" id="PRU00703"/>
    </source>
</evidence>
<evidence type="ECO:0000313" key="11">
    <source>
        <dbReference type="Proteomes" id="UP000095463"/>
    </source>
</evidence>
<dbReference type="PROSITE" id="PS51371">
    <property type="entry name" value="CBS"/>
    <property type="match status" value="2"/>
</dbReference>
<dbReference type="FunFam" id="3.40.50.10490:FF:000011">
    <property type="entry name" value="Arabinose 5-phosphate isomerase"/>
    <property type="match status" value="1"/>
</dbReference>
<dbReference type="Pfam" id="PF01380">
    <property type="entry name" value="SIS"/>
    <property type="match status" value="1"/>
</dbReference>
<dbReference type="EMBL" id="LAJE02000386">
    <property type="protein sequence ID" value="OEO28253.1"/>
    <property type="molecule type" value="Genomic_DNA"/>
</dbReference>
<dbReference type="OrthoDB" id="9762536at2"/>
<dbReference type="InterPro" id="IPR000644">
    <property type="entry name" value="CBS_dom"/>
</dbReference>
<evidence type="ECO:0000256" key="4">
    <source>
        <dbReference type="PIRNR" id="PIRNR004692"/>
    </source>
</evidence>
<feature type="site" description="Catalytically relevant" evidence="6">
    <location>
        <position position="104"/>
    </location>
</feature>